<keyword evidence="3" id="KW-1185">Reference proteome</keyword>
<sequence length="379" mass="42276">MKFRTVAKLGIILSVILFCIGIGLYGFAQLSATDKGQDVDVLSFVPQNSVGVLETDNLEFFMNEIPQTAYASQMDTLSRAGITDAIFSDLSRYAVRSAHGLSGQMNHVLISFHAPSTAQDIVVYFRVGKGGKEKVVDAICEKYGVNFTPKKETYRGEKIEIYPIGASNFVAVYEESGFLAVSYQKRLIEDVIDAKRDNLSLRNDSIFNAVYRDKSTNFMTLYGRVPSLPLLASAEDRQHCWSEFDIHLNSDVFYLSGGMYEPDSCIQKSVDLLHGINEIKEDSLLVLSGTDKIASYISGVIALPSHSLFDECVSNLSRDASFIMVADMDKVSRSPELYSAYLSPFILAHPNLFRSFILSVQITEVENRLSHIFVFTYKD</sequence>
<evidence type="ECO:0008006" key="4">
    <source>
        <dbReference type="Google" id="ProtNLM"/>
    </source>
</evidence>
<keyword evidence="1" id="KW-1133">Transmembrane helix</keyword>
<dbReference type="RefSeq" id="WP_191710073.1">
    <property type="nucleotide sequence ID" value="NZ_JACSPQ010000005.1"/>
</dbReference>
<protein>
    <recommendedName>
        <fullName evidence="4">DUF3352 domain-containing protein</fullName>
    </recommendedName>
</protein>
<reference evidence="2 3" key="1">
    <citation type="submission" date="2020-08" db="EMBL/GenBank/DDBJ databases">
        <title>A Genomic Blueprint of the Chicken Gut Microbiome.</title>
        <authorList>
            <person name="Gilroy R."/>
            <person name="Ravi A."/>
            <person name="Getino M."/>
            <person name="Pursley I."/>
            <person name="Horton D.L."/>
            <person name="Alikhan N.-F."/>
            <person name="Baker D."/>
            <person name="Gharbi K."/>
            <person name="Hall N."/>
            <person name="Watson M."/>
            <person name="Adriaenssens E.M."/>
            <person name="Foster-Nyarko E."/>
            <person name="Jarju S."/>
            <person name="Secka A."/>
            <person name="Antonio M."/>
            <person name="Oren A."/>
            <person name="Chaudhuri R."/>
            <person name="La Ragione R.M."/>
            <person name="Hildebrand F."/>
            <person name="Pallen M.J."/>
        </authorList>
    </citation>
    <scope>NUCLEOTIDE SEQUENCE [LARGE SCALE GENOMIC DNA]</scope>
    <source>
        <strain evidence="2 3">Sa1YUN3</strain>
    </source>
</reference>
<proteinExistence type="predicted"/>
<keyword evidence="1" id="KW-0472">Membrane</keyword>
<evidence type="ECO:0000313" key="2">
    <source>
        <dbReference type="EMBL" id="MBD8002021.1"/>
    </source>
</evidence>
<dbReference type="EMBL" id="JACSPQ010000005">
    <property type="protein sequence ID" value="MBD8002021.1"/>
    <property type="molecule type" value="Genomic_DNA"/>
</dbReference>
<name>A0ABR8VBL6_9BACT</name>
<dbReference type="Proteomes" id="UP000616346">
    <property type="component" value="Unassembled WGS sequence"/>
</dbReference>
<feature type="transmembrane region" description="Helical" evidence="1">
    <location>
        <begin position="9"/>
        <end position="28"/>
    </location>
</feature>
<gene>
    <name evidence="2" type="ORF">H9626_07320</name>
</gene>
<comment type="caution">
    <text evidence="2">The sequence shown here is derived from an EMBL/GenBank/DDBJ whole genome shotgun (WGS) entry which is preliminary data.</text>
</comment>
<evidence type="ECO:0000256" key="1">
    <source>
        <dbReference type="SAM" id="Phobius"/>
    </source>
</evidence>
<keyword evidence="1" id="KW-0812">Transmembrane</keyword>
<evidence type="ECO:0000313" key="3">
    <source>
        <dbReference type="Proteomes" id="UP000616346"/>
    </source>
</evidence>
<accession>A0ABR8VBL6</accession>
<organism evidence="2 3">
    <name type="scientific">Phocaeicola faecium</name>
    <dbReference type="NCBI Taxonomy" id="2762213"/>
    <lineage>
        <taxon>Bacteria</taxon>
        <taxon>Pseudomonadati</taxon>
        <taxon>Bacteroidota</taxon>
        <taxon>Bacteroidia</taxon>
        <taxon>Bacteroidales</taxon>
        <taxon>Bacteroidaceae</taxon>
        <taxon>Phocaeicola</taxon>
    </lineage>
</organism>